<comment type="caution">
    <text evidence="3">The sequence shown here is derived from an EMBL/GenBank/DDBJ whole genome shotgun (WGS) entry which is preliminary data.</text>
</comment>
<evidence type="ECO:0000313" key="3">
    <source>
        <dbReference type="EMBL" id="RMX67285.1"/>
    </source>
</evidence>
<dbReference type="Pfam" id="PF15982">
    <property type="entry name" value="TMEM135_C_rich"/>
    <property type="match status" value="1"/>
</dbReference>
<gene>
    <name evidence="4" type="ORF">DD237_002749</name>
    <name evidence="3" type="ORF">DD238_002128</name>
</gene>
<evidence type="ECO:0000313" key="6">
    <source>
        <dbReference type="Proteomes" id="UP000286097"/>
    </source>
</evidence>
<proteinExistence type="predicted"/>
<keyword evidence="1" id="KW-1133">Transmembrane helix</keyword>
<name>A0A3M6VJY3_9STRA</name>
<dbReference type="InterPro" id="IPR026749">
    <property type="entry name" value="Tmem135"/>
</dbReference>
<organism evidence="3 5">
    <name type="scientific">Peronospora effusa</name>
    <dbReference type="NCBI Taxonomy" id="542832"/>
    <lineage>
        <taxon>Eukaryota</taxon>
        <taxon>Sar</taxon>
        <taxon>Stramenopiles</taxon>
        <taxon>Oomycota</taxon>
        <taxon>Peronosporomycetes</taxon>
        <taxon>Peronosporales</taxon>
        <taxon>Peronosporaceae</taxon>
        <taxon>Peronospora</taxon>
    </lineage>
</organism>
<evidence type="ECO:0000313" key="4">
    <source>
        <dbReference type="EMBL" id="RQM16925.1"/>
    </source>
</evidence>
<keyword evidence="1" id="KW-0812">Transmembrane</keyword>
<evidence type="ECO:0000259" key="2">
    <source>
        <dbReference type="Pfam" id="PF15982"/>
    </source>
</evidence>
<evidence type="ECO:0000313" key="5">
    <source>
        <dbReference type="Proteomes" id="UP000282087"/>
    </source>
</evidence>
<keyword evidence="1" id="KW-0472">Membrane</keyword>
<dbReference type="PANTHER" id="PTHR12459">
    <property type="entry name" value="TRANSMEMBRANE PROTEIN 135-RELATED"/>
    <property type="match status" value="1"/>
</dbReference>
<dbReference type="AlphaFoldDB" id="A0A3M6VJY3"/>
<evidence type="ECO:0000256" key="1">
    <source>
        <dbReference type="SAM" id="Phobius"/>
    </source>
</evidence>
<feature type="domain" description="Transmembrane protein 135 N-terminal" evidence="2">
    <location>
        <begin position="316"/>
        <end position="439"/>
    </location>
</feature>
<dbReference type="Proteomes" id="UP000286097">
    <property type="component" value="Unassembled WGS sequence"/>
</dbReference>
<accession>A0A3M6VJY3</accession>
<dbReference type="InterPro" id="IPR031926">
    <property type="entry name" value="TMEM135_N"/>
</dbReference>
<feature type="transmembrane region" description="Helical" evidence="1">
    <location>
        <begin position="339"/>
        <end position="359"/>
    </location>
</feature>
<keyword evidence="5" id="KW-1185">Reference proteome</keyword>
<dbReference type="OrthoDB" id="291792at2759"/>
<feature type="transmembrane region" description="Helical" evidence="1">
    <location>
        <begin position="379"/>
        <end position="398"/>
    </location>
</feature>
<dbReference type="PANTHER" id="PTHR12459:SF6">
    <property type="entry name" value="GB|AAD46013.1"/>
    <property type="match status" value="1"/>
</dbReference>
<reference evidence="5 6" key="1">
    <citation type="submission" date="2018-06" db="EMBL/GenBank/DDBJ databases">
        <title>Comparative genomics of downy mildews reveals potential adaptations to biotrophy.</title>
        <authorList>
            <person name="Fletcher K."/>
            <person name="Klosterman S.J."/>
            <person name="Derevnina L."/>
            <person name="Martin F."/>
            <person name="Koike S."/>
            <person name="Reyes Chin-Wo S."/>
            <person name="Mou B."/>
            <person name="Michelmore R."/>
        </authorList>
    </citation>
    <scope>NUCLEOTIDE SEQUENCE [LARGE SCALE GENOMIC DNA]</scope>
    <source>
        <strain evidence="4 6">R13</strain>
        <strain evidence="3 5">R14</strain>
    </source>
</reference>
<dbReference type="EMBL" id="QKXF01000106">
    <property type="protein sequence ID" value="RQM16925.1"/>
    <property type="molecule type" value="Genomic_DNA"/>
</dbReference>
<dbReference type="Proteomes" id="UP000282087">
    <property type="component" value="Unassembled WGS sequence"/>
</dbReference>
<protein>
    <recommendedName>
        <fullName evidence="2">Transmembrane protein 135 N-terminal domain-containing protein</fullName>
    </recommendedName>
</protein>
<sequence length="526" mass="59527">MTLSCPAALPPRVPSTTSNMHVTASDISLFSRSDEEDANLDEEDAIIVEDEQLAARTLASEQQNGDEDKTLGLELLEALRLGISNFLLAYNTRAGISLLLRVLKLLQRHDWKTATDLQQLLDEKHLNFRVDAVRLGLFIGWFTGGYRALKALLPVLLRRVLTRKKLQDDKKLKEITALGSGAIAAMALAFVDAKRRRSLALYALTRALQCGYNTAKRQQCWHFWGSDWQYGDALLFALSSAQVMYAYVMRPKTLPSEYFRFIQQTGPVEMETLELVQQVNRGAPVSTATLQKLLNRKPNIPRNFPLPAEIVPCRLVHANADSCVMGTMLCFKRAFQKNFPLYLSLFIVPGVVIHFKRFLRSPFRTLARSTLHATRSNCFLASFVSLYLSLVCLHRRVVSKDHRFFYYLAGLGASMTILLEPKSRRSELALYVLPRALDSLAMILNDRRICSGFKYGEVALFSASMAVMMYCYEHEKESMSPFLYSIMKRFLQTSTDKKQLYVACLEKKERRHSQSIAQTSTASGSA</sequence>
<dbReference type="EMBL" id="QLLG01000171">
    <property type="protein sequence ID" value="RMX67285.1"/>
    <property type="molecule type" value="Genomic_DNA"/>
</dbReference>
<dbReference type="VEuPathDB" id="FungiDB:DD237_002749"/>